<dbReference type="InterPro" id="IPR023851">
    <property type="entry name" value="Tscrpt_reg_TetR-type"/>
</dbReference>
<dbReference type="PANTHER" id="PTHR30055:SF238">
    <property type="entry name" value="MYCOFACTOCIN BIOSYNTHESIS TRANSCRIPTIONAL REGULATOR MFTR-RELATED"/>
    <property type="match status" value="1"/>
</dbReference>
<feature type="compositionally biased region" description="Low complexity" evidence="5">
    <location>
        <begin position="1"/>
        <end position="12"/>
    </location>
</feature>
<dbReference type="Gene3D" id="1.10.357.10">
    <property type="entry name" value="Tetracycline Repressor, domain 2"/>
    <property type="match status" value="1"/>
</dbReference>
<dbReference type="Gene3D" id="1.10.10.60">
    <property type="entry name" value="Homeodomain-like"/>
    <property type="match status" value="1"/>
</dbReference>
<evidence type="ECO:0000256" key="3">
    <source>
        <dbReference type="ARBA" id="ARBA00023163"/>
    </source>
</evidence>
<dbReference type="InterPro" id="IPR009057">
    <property type="entry name" value="Homeodomain-like_sf"/>
</dbReference>
<evidence type="ECO:0000259" key="6">
    <source>
        <dbReference type="PROSITE" id="PS50977"/>
    </source>
</evidence>
<keyword evidence="2 4" id="KW-0238">DNA-binding</keyword>
<comment type="caution">
    <text evidence="7">The sequence shown here is derived from an EMBL/GenBank/DDBJ whole genome shotgun (WGS) entry which is preliminary data.</text>
</comment>
<dbReference type="PROSITE" id="PS01081">
    <property type="entry name" value="HTH_TETR_1"/>
    <property type="match status" value="1"/>
</dbReference>
<dbReference type="PANTHER" id="PTHR30055">
    <property type="entry name" value="HTH-TYPE TRANSCRIPTIONAL REGULATOR RUTR"/>
    <property type="match status" value="1"/>
</dbReference>
<evidence type="ECO:0000256" key="4">
    <source>
        <dbReference type="PROSITE-ProRule" id="PRU00335"/>
    </source>
</evidence>
<dbReference type="Pfam" id="PF17754">
    <property type="entry name" value="TetR_C_14"/>
    <property type="match status" value="1"/>
</dbReference>
<evidence type="ECO:0000313" key="8">
    <source>
        <dbReference type="Proteomes" id="UP001429745"/>
    </source>
</evidence>
<sequence>MPVVVPAPAAPRSRGRARSTSKDELGRIGLDLFIEHGFEAITVDDIAAAAGIGRRTFFRYFPSKNDVAWGDFERLLEAFRGALAETPADVPPIEAIRTAVRRFNEVPGDELERHRHRMRILLGTPELVAHSTVRYAEWRAVIADFIARRRDVPPHSALPQAVSWACLGISLAAYEQWLSSDEDLLDLIDVSFAGLRDVFSDVALTGGSPVV</sequence>
<protein>
    <submittedName>
        <fullName evidence="7">Mycofactocin system transcriptional regulator</fullName>
    </submittedName>
</protein>
<dbReference type="InterPro" id="IPR001647">
    <property type="entry name" value="HTH_TetR"/>
</dbReference>
<proteinExistence type="predicted"/>
<name>A0ABX1KC44_9MICO</name>
<evidence type="ECO:0000256" key="5">
    <source>
        <dbReference type="SAM" id="MobiDB-lite"/>
    </source>
</evidence>
<dbReference type="RefSeq" id="WP_168911443.1">
    <property type="nucleotide sequence ID" value="NZ_JABACI010000001.1"/>
</dbReference>
<gene>
    <name evidence="7" type="primary">mftR</name>
    <name evidence="7" type="ORF">HF576_03925</name>
</gene>
<dbReference type="PROSITE" id="PS50977">
    <property type="entry name" value="HTH_TETR_2"/>
    <property type="match status" value="1"/>
</dbReference>
<dbReference type="SUPFAM" id="SSF46689">
    <property type="entry name" value="Homeodomain-like"/>
    <property type="match status" value="1"/>
</dbReference>
<feature type="DNA-binding region" description="H-T-H motif" evidence="4">
    <location>
        <begin position="42"/>
        <end position="61"/>
    </location>
</feature>
<feature type="region of interest" description="Disordered" evidence="5">
    <location>
        <begin position="1"/>
        <end position="20"/>
    </location>
</feature>
<keyword evidence="8" id="KW-1185">Reference proteome</keyword>
<keyword evidence="1" id="KW-0805">Transcription regulation</keyword>
<feature type="domain" description="HTH tetR-type" evidence="6">
    <location>
        <begin position="19"/>
        <end position="79"/>
    </location>
</feature>
<reference evidence="7 8" key="1">
    <citation type="submission" date="2020-04" db="EMBL/GenBank/DDBJ databases">
        <title>CFH 90308 Microbacterium sp.</title>
        <authorList>
            <person name="Nie G."/>
            <person name="Ming H."/>
            <person name="Xia T."/>
        </authorList>
    </citation>
    <scope>NUCLEOTIDE SEQUENCE [LARGE SCALE GENOMIC DNA]</scope>
    <source>
        <strain evidence="7 8">CFH 90308</strain>
    </source>
</reference>
<dbReference type="InterPro" id="IPR023772">
    <property type="entry name" value="DNA-bd_HTH_TetR-type_CS"/>
</dbReference>
<dbReference type="Proteomes" id="UP001429745">
    <property type="component" value="Unassembled WGS sequence"/>
</dbReference>
<dbReference type="NCBIfam" id="TIGR03968">
    <property type="entry name" value="mycofact_TetR"/>
    <property type="match status" value="1"/>
</dbReference>
<accession>A0ABX1KC44</accession>
<dbReference type="Pfam" id="PF00440">
    <property type="entry name" value="TetR_N"/>
    <property type="match status" value="1"/>
</dbReference>
<dbReference type="InterPro" id="IPR041347">
    <property type="entry name" value="MftR_C"/>
</dbReference>
<keyword evidence="3" id="KW-0804">Transcription</keyword>
<dbReference type="InterPro" id="IPR050109">
    <property type="entry name" value="HTH-type_TetR-like_transc_reg"/>
</dbReference>
<dbReference type="EMBL" id="JABACI010000001">
    <property type="protein sequence ID" value="NLP82986.1"/>
    <property type="molecule type" value="Genomic_DNA"/>
</dbReference>
<evidence type="ECO:0000313" key="7">
    <source>
        <dbReference type="EMBL" id="NLP82986.1"/>
    </source>
</evidence>
<evidence type="ECO:0000256" key="1">
    <source>
        <dbReference type="ARBA" id="ARBA00023015"/>
    </source>
</evidence>
<organism evidence="7 8">
    <name type="scientific">Microbacterium salsuginis</name>
    <dbReference type="NCBI Taxonomy" id="2722803"/>
    <lineage>
        <taxon>Bacteria</taxon>
        <taxon>Bacillati</taxon>
        <taxon>Actinomycetota</taxon>
        <taxon>Actinomycetes</taxon>
        <taxon>Micrococcales</taxon>
        <taxon>Microbacteriaceae</taxon>
        <taxon>Microbacterium</taxon>
    </lineage>
</organism>
<evidence type="ECO:0000256" key="2">
    <source>
        <dbReference type="ARBA" id="ARBA00023125"/>
    </source>
</evidence>